<evidence type="ECO:0000256" key="4">
    <source>
        <dbReference type="ARBA" id="ARBA00023002"/>
    </source>
</evidence>
<dbReference type="Gene3D" id="3.50.50.60">
    <property type="entry name" value="FAD/NAD(P)-binding domain"/>
    <property type="match status" value="1"/>
</dbReference>
<dbReference type="PANTHER" id="PTHR43004:SF19">
    <property type="entry name" value="BINDING MONOOXYGENASE, PUTATIVE (JCVI)-RELATED"/>
    <property type="match status" value="1"/>
</dbReference>
<evidence type="ECO:0000313" key="7">
    <source>
        <dbReference type="Proteomes" id="UP000030686"/>
    </source>
</evidence>
<name>W6QPK4_PENRF</name>
<keyword evidence="6" id="KW-0503">Monooxygenase</keyword>
<feature type="domain" description="FAD-binding" evidence="5">
    <location>
        <begin position="4"/>
        <end position="129"/>
    </location>
</feature>
<reference evidence="6" key="1">
    <citation type="journal article" date="2014" name="Nat. Commun.">
        <title>Multiple recent horizontal transfers of a large genomic region in cheese making fungi.</title>
        <authorList>
            <person name="Cheeseman K."/>
            <person name="Ropars J."/>
            <person name="Renault P."/>
            <person name="Dupont J."/>
            <person name="Gouzy J."/>
            <person name="Branca A."/>
            <person name="Abraham A.L."/>
            <person name="Ceppi M."/>
            <person name="Conseiller E."/>
            <person name="Debuchy R."/>
            <person name="Malagnac F."/>
            <person name="Goarin A."/>
            <person name="Silar P."/>
            <person name="Lacoste S."/>
            <person name="Sallet E."/>
            <person name="Bensimon A."/>
            <person name="Giraud T."/>
            <person name="Brygoo Y."/>
        </authorList>
    </citation>
    <scope>NUCLEOTIDE SEQUENCE [LARGE SCALE GENOMIC DNA]</scope>
    <source>
        <strain evidence="6">FM164</strain>
    </source>
</reference>
<evidence type="ECO:0000256" key="2">
    <source>
        <dbReference type="ARBA" id="ARBA00022630"/>
    </source>
</evidence>
<evidence type="ECO:0000259" key="5">
    <source>
        <dbReference type="Pfam" id="PF01494"/>
    </source>
</evidence>
<dbReference type="Pfam" id="PF01494">
    <property type="entry name" value="FAD_binding_3"/>
    <property type="match status" value="1"/>
</dbReference>
<dbReference type="GO" id="GO:0071949">
    <property type="term" value="F:FAD binding"/>
    <property type="evidence" value="ECO:0007669"/>
    <property type="project" value="InterPro"/>
</dbReference>
<dbReference type="EMBL" id="HG792021">
    <property type="protein sequence ID" value="CDM37926.1"/>
    <property type="molecule type" value="Genomic_DNA"/>
</dbReference>
<dbReference type="Proteomes" id="UP000030686">
    <property type="component" value="Unassembled WGS sequence"/>
</dbReference>
<protein>
    <submittedName>
        <fullName evidence="6">Monooxygenase, FAD-binding</fullName>
    </submittedName>
</protein>
<dbReference type="InterPro" id="IPR050641">
    <property type="entry name" value="RIFMO-like"/>
</dbReference>
<keyword evidence="4" id="KW-0560">Oxidoreductase</keyword>
<dbReference type="PANTHER" id="PTHR43004">
    <property type="entry name" value="TRK SYSTEM POTASSIUM UPTAKE PROTEIN"/>
    <property type="match status" value="1"/>
</dbReference>
<accession>W6QPK4</accession>
<organism evidence="6 7">
    <name type="scientific">Penicillium roqueforti (strain FM164)</name>
    <dbReference type="NCBI Taxonomy" id="1365484"/>
    <lineage>
        <taxon>Eukaryota</taxon>
        <taxon>Fungi</taxon>
        <taxon>Dikarya</taxon>
        <taxon>Ascomycota</taxon>
        <taxon>Pezizomycotina</taxon>
        <taxon>Eurotiomycetes</taxon>
        <taxon>Eurotiomycetidae</taxon>
        <taxon>Eurotiales</taxon>
        <taxon>Aspergillaceae</taxon>
        <taxon>Penicillium</taxon>
    </lineage>
</organism>
<comment type="cofactor">
    <cofactor evidence="1">
        <name>FAD</name>
        <dbReference type="ChEBI" id="CHEBI:57692"/>
    </cofactor>
</comment>
<proteinExistence type="predicted"/>
<dbReference type="InterPro" id="IPR036188">
    <property type="entry name" value="FAD/NAD-bd_sf"/>
</dbReference>
<dbReference type="AlphaFoldDB" id="W6QPK4"/>
<keyword evidence="3" id="KW-0274">FAD</keyword>
<evidence type="ECO:0000313" key="6">
    <source>
        <dbReference type="EMBL" id="CDM37926.1"/>
    </source>
</evidence>
<gene>
    <name evidence="6" type="ORF">PROQFM164_S07g000275</name>
</gene>
<evidence type="ECO:0000256" key="1">
    <source>
        <dbReference type="ARBA" id="ARBA00001974"/>
    </source>
</evidence>
<dbReference type="STRING" id="1365484.W6QPK4"/>
<dbReference type="GO" id="GO:0016709">
    <property type="term" value="F:oxidoreductase activity, acting on paired donors, with incorporation or reduction of molecular oxygen, NAD(P)H as one donor, and incorporation of one atom of oxygen"/>
    <property type="evidence" value="ECO:0007669"/>
    <property type="project" value="UniProtKB-ARBA"/>
</dbReference>
<keyword evidence="7" id="KW-1185">Reference proteome</keyword>
<keyword evidence="2" id="KW-0285">Flavoprotein</keyword>
<evidence type="ECO:0000256" key="3">
    <source>
        <dbReference type="ARBA" id="ARBA00022827"/>
    </source>
</evidence>
<sequence length="135" mass="15325">MRCSGPVAFMAALTLARYNIDVRVIDVHSRRIQTGHAGGIQPRTQEVLQTLNIHHHLDILGKHVSGMAFWANNDLGQLDCTYVGQEVQTTTPFPWILSVPQRETERAFDEELQAHGYQVDRPVELINFTYVEDDP</sequence>
<dbReference type="SUPFAM" id="SSF51905">
    <property type="entry name" value="FAD/NAD(P)-binding domain"/>
    <property type="match status" value="1"/>
</dbReference>
<dbReference type="InterPro" id="IPR002938">
    <property type="entry name" value="FAD-bd"/>
</dbReference>
<dbReference type="OrthoDB" id="4367141at2759"/>